<keyword evidence="3" id="KW-1185">Reference proteome</keyword>
<organism evidence="2 3">
    <name type="scientific">Trapa incisa</name>
    <dbReference type="NCBI Taxonomy" id="236973"/>
    <lineage>
        <taxon>Eukaryota</taxon>
        <taxon>Viridiplantae</taxon>
        <taxon>Streptophyta</taxon>
        <taxon>Embryophyta</taxon>
        <taxon>Tracheophyta</taxon>
        <taxon>Spermatophyta</taxon>
        <taxon>Magnoliopsida</taxon>
        <taxon>eudicotyledons</taxon>
        <taxon>Gunneridae</taxon>
        <taxon>Pentapetalae</taxon>
        <taxon>rosids</taxon>
        <taxon>malvids</taxon>
        <taxon>Myrtales</taxon>
        <taxon>Lythraceae</taxon>
        <taxon>Trapa</taxon>
    </lineage>
</organism>
<name>A0AAN7KAG7_9MYRT</name>
<accession>A0AAN7KAG7</accession>
<dbReference type="AlphaFoldDB" id="A0AAN7KAG7"/>
<gene>
    <name evidence="2" type="ORF">SAY87_022606</name>
</gene>
<evidence type="ECO:0000256" key="1">
    <source>
        <dbReference type="SAM" id="MobiDB-lite"/>
    </source>
</evidence>
<feature type="region of interest" description="Disordered" evidence="1">
    <location>
        <begin position="28"/>
        <end position="61"/>
    </location>
</feature>
<dbReference type="EMBL" id="JAXIOK010000011">
    <property type="protein sequence ID" value="KAK4759475.1"/>
    <property type="molecule type" value="Genomic_DNA"/>
</dbReference>
<protein>
    <submittedName>
        <fullName evidence="2">Uncharacterized protein</fullName>
    </submittedName>
</protein>
<reference evidence="2 3" key="1">
    <citation type="journal article" date="2023" name="Hortic Res">
        <title>Pangenome of water caltrop reveals structural variations and asymmetric subgenome divergence after allopolyploidization.</title>
        <authorList>
            <person name="Zhang X."/>
            <person name="Chen Y."/>
            <person name="Wang L."/>
            <person name="Yuan Y."/>
            <person name="Fang M."/>
            <person name="Shi L."/>
            <person name="Lu R."/>
            <person name="Comes H.P."/>
            <person name="Ma Y."/>
            <person name="Chen Y."/>
            <person name="Huang G."/>
            <person name="Zhou Y."/>
            <person name="Zheng Z."/>
            <person name="Qiu Y."/>
        </authorList>
    </citation>
    <scope>NUCLEOTIDE SEQUENCE [LARGE SCALE GENOMIC DNA]</scope>
    <source>
        <tissue evidence="2">Roots</tissue>
    </source>
</reference>
<comment type="caution">
    <text evidence="2">The sequence shown here is derived from an EMBL/GenBank/DDBJ whole genome shotgun (WGS) entry which is preliminary data.</text>
</comment>
<proteinExistence type="predicted"/>
<evidence type="ECO:0000313" key="2">
    <source>
        <dbReference type="EMBL" id="KAK4759475.1"/>
    </source>
</evidence>
<evidence type="ECO:0000313" key="3">
    <source>
        <dbReference type="Proteomes" id="UP001345219"/>
    </source>
</evidence>
<sequence>MSTSGLRPILFQLLTNITGNSLRSDFDLPAPFGSARTRLEQDGSGPSPPDPCTGWNRGTLN</sequence>
<dbReference type="Proteomes" id="UP001345219">
    <property type="component" value="Chromosome 17"/>
</dbReference>